<evidence type="ECO:0000256" key="2">
    <source>
        <dbReference type="ARBA" id="ARBA00022705"/>
    </source>
</evidence>
<dbReference type="KEGG" id="uam:UABAM_04841"/>
<keyword evidence="2 7" id="KW-0235">DNA replication</keyword>
<dbReference type="RefSeq" id="WP_173013538.1">
    <property type="nucleotide sequence ID" value="NZ_AP019860.1"/>
</dbReference>
<dbReference type="GO" id="GO:0006270">
    <property type="term" value="P:DNA replication initiation"/>
    <property type="evidence" value="ECO:0007669"/>
    <property type="project" value="InterPro"/>
</dbReference>
<evidence type="ECO:0000313" key="9">
    <source>
        <dbReference type="EMBL" id="BBM86455.1"/>
    </source>
</evidence>
<keyword evidence="4" id="KW-0067">ATP-binding</keyword>
<dbReference type="SUPFAM" id="SSF52540">
    <property type="entry name" value="P-loop containing nucleoside triphosphate hydrolases"/>
    <property type="match status" value="1"/>
</dbReference>
<keyword evidence="10" id="KW-1185">Reference proteome</keyword>
<dbReference type="EMBL" id="AP019860">
    <property type="protein sequence ID" value="BBM86455.1"/>
    <property type="molecule type" value="Genomic_DNA"/>
</dbReference>
<accession>A0A5S9ITT1</accession>
<dbReference type="GO" id="GO:0008289">
    <property type="term" value="F:lipid binding"/>
    <property type="evidence" value="ECO:0007669"/>
    <property type="project" value="UniProtKB-KW"/>
</dbReference>
<reference evidence="9 10" key="1">
    <citation type="submission" date="2019-08" db="EMBL/GenBank/DDBJ databases">
        <title>Complete genome sequence of Candidatus Uab amorphum.</title>
        <authorList>
            <person name="Shiratori T."/>
            <person name="Suzuki S."/>
            <person name="Kakizawa Y."/>
            <person name="Ishida K."/>
        </authorList>
    </citation>
    <scope>NUCLEOTIDE SEQUENCE [LARGE SCALE GENOMIC DNA]</scope>
    <source>
        <strain evidence="9 10">SRT547</strain>
    </source>
</reference>
<evidence type="ECO:0000256" key="7">
    <source>
        <dbReference type="RuleBase" id="RU004227"/>
    </source>
</evidence>
<evidence type="ECO:0000259" key="8">
    <source>
        <dbReference type="SMART" id="SM00760"/>
    </source>
</evidence>
<evidence type="ECO:0000256" key="5">
    <source>
        <dbReference type="ARBA" id="ARBA00023121"/>
    </source>
</evidence>
<dbReference type="SMART" id="SM00760">
    <property type="entry name" value="Bac_DnaA_C"/>
    <property type="match status" value="1"/>
</dbReference>
<dbReference type="CDD" id="cd00009">
    <property type="entry name" value="AAA"/>
    <property type="match status" value="1"/>
</dbReference>
<dbReference type="InterPro" id="IPR013317">
    <property type="entry name" value="DnaA_dom"/>
</dbReference>
<organism evidence="9 10">
    <name type="scientific">Uabimicrobium amorphum</name>
    <dbReference type="NCBI Taxonomy" id="2596890"/>
    <lineage>
        <taxon>Bacteria</taxon>
        <taxon>Pseudomonadati</taxon>
        <taxon>Planctomycetota</taxon>
        <taxon>Candidatus Uabimicrobiia</taxon>
        <taxon>Candidatus Uabimicrobiales</taxon>
        <taxon>Candidatus Uabimicrobiaceae</taxon>
        <taxon>Candidatus Uabimicrobium</taxon>
    </lineage>
</organism>
<dbReference type="InterPro" id="IPR027417">
    <property type="entry name" value="P-loop_NTPase"/>
</dbReference>
<evidence type="ECO:0000256" key="3">
    <source>
        <dbReference type="ARBA" id="ARBA00022741"/>
    </source>
</evidence>
<proteinExistence type="inferred from homology"/>
<dbReference type="Pfam" id="PF00308">
    <property type="entry name" value="Bac_DnaA"/>
    <property type="match status" value="1"/>
</dbReference>
<dbReference type="GO" id="GO:0005524">
    <property type="term" value="F:ATP binding"/>
    <property type="evidence" value="ECO:0007669"/>
    <property type="project" value="UniProtKB-KW"/>
</dbReference>
<keyword evidence="5" id="KW-0446">Lipid-binding</keyword>
<dbReference type="PANTHER" id="PTHR30050:SF2">
    <property type="entry name" value="CHROMOSOMAL REPLICATION INITIATOR PROTEIN DNAA"/>
    <property type="match status" value="1"/>
</dbReference>
<dbReference type="Proteomes" id="UP000326354">
    <property type="component" value="Chromosome"/>
</dbReference>
<feature type="domain" description="Chromosomal replication initiator DnaA C-terminal" evidence="8">
    <location>
        <begin position="239"/>
        <end position="308"/>
    </location>
</feature>
<dbReference type="Gene3D" id="3.40.50.300">
    <property type="entry name" value="P-loop containing nucleotide triphosphate hydrolases"/>
    <property type="match status" value="1"/>
</dbReference>
<evidence type="ECO:0000256" key="6">
    <source>
        <dbReference type="ARBA" id="ARBA00023125"/>
    </source>
</evidence>
<comment type="similarity">
    <text evidence="7">Belongs to the DnaA family.</text>
</comment>
<keyword evidence="6" id="KW-0238">DNA-binding</keyword>
<dbReference type="PRINTS" id="PR00051">
    <property type="entry name" value="DNAA"/>
</dbReference>
<dbReference type="InterPro" id="IPR020591">
    <property type="entry name" value="Chromosome_initiator_DnaA-like"/>
</dbReference>
<dbReference type="SUPFAM" id="SSF48295">
    <property type="entry name" value="TrpR-like"/>
    <property type="match status" value="1"/>
</dbReference>
<name>A0A5S9ITT1_UABAM</name>
<dbReference type="InterPro" id="IPR013159">
    <property type="entry name" value="DnaA_C"/>
</dbReference>
<protein>
    <submittedName>
        <fullName evidence="9">Chromosomal replication initiator protein DnaA1</fullName>
    </submittedName>
</protein>
<keyword evidence="1" id="KW-0963">Cytoplasm</keyword>
<gene>
    <name evidence="9" type="ORF">UABAM_04841</name>
</gene>
<evidence type="ECO:0000256" key="4">
    <source>
        <dbReference type="ARBA" id="ARBA00022840"/>
    </source>
</evidence>
<dbReference type="AlphaFoldDB" id="A0A5S9ITT1"/>
<evidence type="ECO:0000313" key="10">
    <source>
        <dbReference type="Proteomes" id="UP000326354"/>
    </source>
</evidence>
<dbReference type="GO" id="GO:0006275">
    <property type="term" value="P:regulation of DNA replication"/>
    <property type="evidence" value="ECO:0007669"/>
    <property type="project" value="InterPro"/>
</dbReference>
<evidence type="ECO:0000256" key="1">
    <source>
        <dbReference type="ARBA" id="ARBA00022490"/>
    </source>
</evidence>
<dbReference type="GO" id="GO:0005886">
    <property type="term" value="C:plasma membrane"/>
    <property type="evidence" value="ECO:0007669"/>
    <property type="project" value="TreeGrafter"/>
</dbReference>
<dbReference type="PANTHER" id="PTHR30050">
    <property type="entry name" value="CHROMOSOMAL REPLICATION INITIATOR PROTEIN DNAA"/>
    <property type="match status" value="1"/>
</dbReference>
<keyword evidence="3" id="KW-0547">Nucleotide-binding</keyword>
<dbReference type="GO" id="GO:0003688">
    <property type="term" value="F:DNA replication origin binding"/>
    <property type="evidence" value="ECO:0007669"/>
    <property type="project" value="TreeGrafter"/>
</dbReference>
<dbReference type="Gene3D" id="1.10.1750.10">
    <property type="match status" value="1"/>
</dbReference>
<sequence length="328" mass="37926">MQKKHTNDLRRFLVDSNNNLAFEIAKKLIKTSKLDYAPLHIFGPENSGKSHLLNAISKEIDSEEKNIIHCFARSFYLDYIFALKNKTYQKFRQTYRETDILVLEDIDFLQKKNHTQRELLFVIDELVNKKKVVITSSQMHPKQLKQFQSALVNRLSSGLSIPIHPISNSTAQNYFGRMANNLQVSFEDGALQIITSECIHTELREKIEKLIVFCSETKKGVNEDLIKKCIAHNANKKLTFEIILEVVAQHYKMEDGEVLRQKQSSHTAKEPRYLAIKMSKEALKLNNESIASYFNCSESSVRNACKRVDKEFSEVCVSLKKNLLNYMK</sequence>
<dbReference type="InterPro" id="IPR010921">
    <property type="entry name" value="Trp_repressor/repl_initiator"/>
</dbReference>